<keyword evidence="5 11" id="KW-0808">Transferase</keyword>
<evidence type="ECO:0000256" key="5">
    <source>
        <dbReference type="ARBA" id="ARBA00022679"/>
    </source>
</evidence>
<dbReference type="PIRSF" id="PIRSF018425">
    <property type="entry name" value="PolyA_polymerase"/>
    <property type="match status" value="1"/>
</dbReference>
<feature type="binding site" evidence="12">
    <location>
        <begin position="130"/>
        <end position="132"/>
    </location>
    <ligand>
        <name>ATP</name>
        <dbReference type="ChEBI" id="CHEBI:30616"/>
    </ligand>
</feature>
<comment type="similarity">
    <text evidence="3 11">Belongs to the poly(A) polymerase family.</text>
</comment>
<comment type="subcellular location">
    <subcellularLocation>
        <location evidence="2 11">Nucleus</location>
    </subcellularLocation>
</comment>
<evidence type="ECO:0000259" key="16">
    <source>
        <dbReference type="Pfam" id="PF20750"/>
    </source>
</evidence>
<proteinExistence type="inferred from homology"/>
<feature type="binding site" evidence="13">
    <location>
        <position position="143"/>
    </location>
    <ligand>
        <name>Mg(2+)</name>
        <dbReference type="ChEBI" id="CHEBI:18420"/>
        <label>2</label>
        <note>catalytic</note>
    </ligand>
</feature>
<dbReference type="SUPFAM" id="SSF81631">
    <property type="entry name" value="PAP/OAS1 substrate-binding domain"/>
    <property type="match status" value="1"/>
</dbReference>
<evidence type="ECO:0000313" key="18">
    <source>
        <dbReference type="Proteomes" id="UP001211907"/>
    </source>
</evidence>
<dbReference type="GO" id="GO:0005634">
    <property type="term" value="C:nucleus"/>
    <property type="evidence" value="ECO:0007669"/>
    <property type="project" value="UniProtKB-SubCell"/>
</dbReference>
<keyword evidence="4 11" id="KW-0507">mRNA processing</keyword>
<dbReference type="SUPFAM" id="SSF81301">
    <property type="entry name" value="Nucleotidyltransferase"/>
    <property type="match status" value="1"/>
</dbReference>
<dbReference type="GO" id="GO:0005524">
    <property type="term" value="F:ATP binding"/>
    <property type="evidence" value="ECO:0007669"/>
    <property type="project" value="UniProtKB-UniRule"/>
</dbReference>
<dbReference type="EC" id="2.7.7.19" evidence="11"/>
<feature type="binding site" evidence="13">
    <location>
        <position position="143"/>
    </location>
    <ligand>
        <name>Mg(2+)</name>
        <dbReference type="ChEBI" id="CHEBI:18420"/>
        <label>1</label>
        <note>catalytic</note>
    </ligand>
</feature>
<evidence type="ECO:0000256" key="3">
    <source>
        <dbReference type="ARBA" id="ARBA00010912"/>
    </source>
</evidence>
<feature type="domain" description="Poly(A) polymerase nucleotidyltransferase" evidence="16">
    <location>
        <begin position="51"/>
        <end position="244"/>
    </location>
</feature>
<evidence type="ECO:0000256" key="1">
    <source>
        <dbReference type="ARBA" id="ARBA00001936"/>
    </source>
</evidence>
<feature type="binding site" evidence="13">
    <location>
        <position position="145"/>
    </location>
    <ligand>
        <name>Mg(2+)</name>
        <dbReference type="ChEBI" id="CHEBI:18420"/>
        <label>1</label>
        <note>catalytic</note>
    </ligand>
</feature>
<dbReference type="InterPro" id="IPR007010">
    <property type="entry name" value="PolA_pol_RNA-bd_dom"/>
</dbReference>
<dbReference type="InterPro" id="IPR011068">
    <property type="entry name" value="NuclTrfase_I-like_C"/>
</dbReference>
<dbReference type="AlphaFoldDB" id="A0AAD5T456"/>
<feature type="domain" description="Poly(A) polymerase RNA-binding" evidence="14">
    <location>
        <begin position="406"/>
        <end position="434"/>
    </location>
</feature>
<dbReference type="InterPro" id="IPR014492">
    <property type="entry name" value="PolyA_polymerase"/>
</dbReference>
<comment type="catalytic activity">
    <reaction evidence="11">
        <text>RNA(n) + ATP = RNA(n)-3'-adenine ribonucleotide + diphosphate</text>
        <dbReference type="Rhea" id="RHEA:11332"/>
        <dbReference type="Rhea" id="RHEA-COMP:14527"/>
        <dbReference type="Rhea" id="RHEA-COMP:17347"/>
        <dbReference type="ChEBI" id="CHEBI:30616"/>
        <dbReference type="ChEBI" id="CHEBI:33019"/>
        <dbReference type="ChEBI" id="CHEBI:140395"/>
        <dbReference type="ChEBI" id="CHEBI:173115"/>
        <dbReference type="EC" id="2.7.7.19"/>
    </reaction>
</comment>
<evidence type="ECO:0000256" key="4">
    <source>
        <dbReference type="ARBA" id="ARBA00022664"/>
    </source>
</evidence>
<dbReference type="FunFam" id="1.10.1410.10:FF:000001">
    <property type="entry name" value="Putative poly(A) polymerase gamma"/>
    <property type="match status" value="1"/>
</dbReference>
<protein>
    <recommendedName>
        <fullName evidence="11">Poly(A) polymerase</fullName>
        <ecNumber evidence="11">2.7.7.19</ecNumber>
    </recommendedName>
</protein>
<evidence type="ECO:0000256" key="8">
    <source>
        <dbReference type="ARBA" id="ARBA00022840"/>
    </source>
</evidence>
<comment type="cofactor">
    <cofactor evidence="1">
        <name>Mn(2+)</name>
        <dbReference type="ChEBI" id="CHEBI:29035"/>
    </cofactor>
</comment>
<dbReference type="Pfam" id="PF04928">
    <property type="entry name" value="PAP_central"/>
    <property type="match status" value="1"/>
</dbReference>
<feature type="binding site" evidence="12">
    <location>
        <position position="267"/>
    </location>
    <ligand>
        <name>ATP</name>
        <dbReference type="ChEBI" id="CHEBI:30616"/>
    </ligand>
</feature>
<evidence type="ECO:0000313" key="17">
    <source>
        <dbReference type="EMBL" id="KAJ3123840.1"/>
    </source>
</evidence>
<feature type="binding site" evidence="12">
    <location>
        <position position="258"/>
    </location>
    <ligand>
        <name>ATP</name>
        <dbReference type="ChEBI" id="CHEBI:30616"/>
    </ligand>
</feature>
<dbReference type="SUPFAM" id="SSF55003">
    <property type="entry name" value="PAP/Archaeal CCA-adding enzyme, C-terminal domain"/>
    <property type="match status" value="1"/>
</dbReference>
<reference evidence="17" key="1">
    <citation type="submission" date="2020-05" db="EMBL/GenBank/DDBJ databases">
        <title>Phylogenomic resolution of chytrid fungi.</title>
        <authorList>
            <person name="Stajich J.E."/>
            <person name="Amses K."/>
            <person name="Simmons R."/>
            <person name="Seto K."/>
            <person name="Myers J."/>
            <person name="Bonds A."/>
            <person name="Quandt C.A."/>
            <person name="Barry K."/>
            <person name="Liu P."/>
            <person name="Grigoriev I."/>
            <person name="Longcore J.E."/>
            <person name="James T.Y."/>
        </authorList>
    </citation>
    <scope>NUCLEOTIDE SEQUENCE</scope>
    <source>
        <strain evidence="17">JEL0513</strain>
    </source>
</reference>
<dbReference type="PANTHER" id="PTHR10682:SF10">
    <property type="entry name" value="POLYNUCLEOTIDE ADENYLYLTRANSFERASE"/>
    <property type="match status" value="1"/>
</dbReference>
<dbReference type="Gene3D" id="1.10.1410.10">
    <property type="match status" value="1"/>
</dbReference>
<dbReference type="FunFam" id="3.30.460.10:FF:000002">
    <property type="entry name" value="Poly(A) polymerase alpha, putative"/>
    <property type="match status" value="1"/>
</dbReference>
<dbReference type="GO" id="GO:0006397">
    <property type="term" value="P:mRNA processing"/>
    <property type="evidence" value="ECO:0007669"/>
    <property type="project" value="UniProtKB-KW"/>
</dbReference>
<dbReference type="Gene3D" id="3.30.70.590">
    <property type="entry name" value="Poly(A) polymerase predicted RNA binding domain"/>
    <property type="match status" value="1"/>
</dbReference>
<keyword evidence="8 11" id="KW-0067">ATP-binding</keyword>
<dbReference type="Gene3D" id="3.30.460.10">
    <property type="entry name" value="Beta Polymerase, domain 2"/>
    <property type="match status" value="1"/>
</dbReference>
<evidence type="ECO:0000256" key="6">
    <source>
        <dbReference type="ARBA" id="ARBA00022723"/>
    </source>
</evidence>
<dbReference type="GO" id="GO:0046872">
    <property type="term" value="F:metal ion binding"/>
    <property type="evidence" value="ECO:0007669"/>
    <property type="project" value="UniProtKB-KW"/>
</dbReference>
<keyword evidence="17" id="KW-0548">Nucleotidyltransferase</keyword>
<dbReference type="PANTHER" id="PTHR10682">
    <property type="entry name" value="POLY A POLYMERASE"/>
    <property type="match status" value="1"/>
</dbReference>
<dbReference type="InterPro" id="IPR048840">
    <property type="entry name" value="PolA_pol_NTPase"/>
</dbReference>
<evidence type="ECO:0000256" key="7">
    <source>
        <dbReference type="ARBA" id="ARBA00022741"/>
    </source>
</evidence>
<evidence type="ECO:0000256" key="2">
    <source>
        <dbReference type="ARBA" id="ARBA00004123"/>
    </source>
</evidence>
<evidence type="ECO:0000256" key="13">
    <source>
        <dbReference type="PIRSR" id="PIRSR018425-2"/>
    </source>
</evidence>
<keyword evidence="6 13" id="KW-0479">Metal-binding</keyword>
<evidence type="ECO:0000256" key="12">
    <source>
        <dbReference type="PIRSR" id="PIRSR018425-1"/>
    </source>
</evidence>
<feature type="binding site" evidence="12">
    <location>
        <begin position="276"/>
        <end position="277"/>
    </location>
    <ligand>
        <name>ATP</name>
        <dbReference type="ChEBI" id="CHEBI:30616"/>
    </ligand>
</feature>
<dbReference type="Proteomes" id="UP001211907">
    <property type="component" value="Unassembled WGS sequence"/>
</dbReference>
<feature type="binding site" evidence="13">
    <location>
        <position position="145"/>
    </location>
    <ligand>
        <name>Mg(2+)</name>
        <dbReference type="ChEBI" id="CHEBI:18420"/>
        <label>2</label>
        <note>catalytic</note>
    </ligand>
</feature>
<name>A0AAD5T456_9FUNG</name>
<evidence type="ECO:0000256" key="11">
    <source>
        <dbReference type="PIRNR" id="PIRNR018425"/>
    </source>
</evidence>
<accession>A0AAD5T456</accession>
<comment type="function">
    <text evidence="11">Polymerase that creates the 3'-poly(A) tail of mRNA's.</text>
</comment>
<keyword evidence="10 11" id="KW-0539">Nucleus</keyword>
<evidence type="ECO:0000259" key="15">
    <source>
        <dbReference type="Pfam" id="PF04928"/>
    </source>
</evidence>
<dbReference type="GO" id="GO:0003723">
    <property type="term" value="F:RNA binding"/>
    <property type="evidence" value="ECO:0007669"/>
    <property type="project" value="UniProtKB-UniRule"/>
</dbReference>
<evidence type="ECO:0000259" key="14">
    <source>
        <dbReference type="Pfam" id="PF04926"/>
    </source>
</evidence>
<dbReference type="Pfam" id="PF04926">
    <property type="entry name" value="PAP_RNA-bind"/>
    <property type="match status" value="1"/>
</dbReference>
<keyword evidence="18" id="KW-1185">Reference proteome</keyword>
<evidence type="ECO:0000256" key="10">
    <source>
        <dbReference type="ARBA" id="ARBA00023242"/>
    </source>
</evidence>
<comment type="cofactor">
    <cofactor evidence="13">
        <name>Mg(2+)</name>
        <dbReference type="ChEBI" id="CHEBI:18420"/>
    </cofactor>
    <text evidence="13">Binds 2 magnesium ions. Also active with manganese.</text>
</comment>
<comment type="caution">
    <text evidence="17">The sequence shown here is derived from an EMBL/GenBank/DDBJ whole genome shotgun (WGS) entry which is preliminary data.</text>
</comment>
<dbReference type="GO" id="GO:0031123">
    <property type="term" value="P:RNA 3'-end processing"/>
    <property type="evidence" value="ECO:0007669"/>
    <property type="project" value="InterPro"/>
</dbReference>
<feature type="binding site" evidence="13">
    <location>
        <position position="197"/>
    </location>
    <ligand>
        <name>Mg(2+)</name>
        <dbReference type="ChEBI" id="CHEBI:18420"/>
        <label>2</label>
        <note>catalytic</note>
    </ligand>
</feature>
<dbReference type="InterPro" id="IPR007012">
    <property type="entry name" value="PolA_pol_cen_dom"/>
</dbReference>
<feature type="binding site" evidence="12">
    <location>
        <position position="197"/>
    </location>
    <ligand>
        <name>ATP</name>
        <dbReference type="ChEBI" id="CHEBI:30616"/>
    </ligand>
</feature>
<dbReference type="EMBL" id="JADGJH010000711">
    <property type="protein sequence ID" value="KAJ3123840.1"/>
    <property type="molecule type" value="Genomic_DNA"/>
</dbReference>
<keyword evidence="9 13" id="KW-0460">Magnesium</keyword>
<keyword evidence="7 11" id="KW-0547">Nucleotide-binding</keyword>
<dbReference type="InterPro" id="IPR043519">
    <property type="entry name" value="NT_sf"/>
</dbReference>
<feature type="binding site" evidence="12">
    <location>
        <begin position="143"/>
        <end position="145"/>
    </location>
    <ligand>
        <name>ATP</name>
        <dbReference type="ChEBI" id="CHEBI:30616"/>
    </ligand>
</feature>
<dbReference type="CDD" id="cd05402">
    <property type="entry name" value="NT_PAP_TUTase"/>
    <property type="match status" value="1"/>
</dbReference>
<feature type="domain" description="Poly(A) polymerase central" evidence="15">
    <location>
        <begin position="249"/>
        <end position="385"/>
    </location>
</feature>
<dbReference type="Pfam" id="PF20750">
    <property type="entry name" value="PAP_NTPase"/>
    <property type="match status" value="1"/>
</dbReference>
<dbReference type="GO" id="GO:1990817">
    <property type="term" value="F:poly(A) RNA polymerase activity"/>
    <property type="evidence" value="ECO:0007669"/>
    <property type="project" value="UniProtKB-UniRule"/>
</dbReference>
<gene>
    <name evidence="17" type="primary">PAP1_4</name>
    <name evidence="17" type="ORF">HK100_011469</name>
</gene>
<evidence type="ECO:0000256" key="9">
    <source>
        <dbReference type="ARBA" id="ARBA00022842"/>
    </source>
</evidence>
<sequence>MELGPTFRFEEQYSQFQNLNLLGREFVEEMFNLNTKTATGKSASRGTTQLGVTPPLSTLGPTARDLAATEALVSLLHERKMYETPDEARKREVVLAKLDGIFKQFVYKTSVKRNLPESIAAEAGGKIFTFGSYRLGVHGQASDIDTLCVAPKHVLREDFFTDMLEMLAARPEVASIQAVTDAYVPVITFTFDGIEIDLLCARLALPTVPDDLDLADDNLLKNLDERCVRSLNGSRVTDDILRLVPNVETFRTTLRCIKLWAKQRAVYSNVMGFFGGVAWAIAVARVCQLYPNAAPAVVVNKFFNIMLKWNWPQPVLLKPIEDGPLNAKVWNPRAYAGDKAHRMPIITPAYPSMCSTHNISASTFRVTMEEFKRGVELTEKILNGSGGSAGENNVPKTWADLVEKNDFFDRYKYYLQIIASSDTEDRHLRWYNFIYLYTLLH</sequence>
<organism evidence="17 18">
    <name type="scientific">Physocladia obscura</name>
    <dbReference type="NCBI Taxonomy" id="109957"/>
    <lineage>
        <taxon>Eukaryota</taxon>
        <taxon>Fungi</taxon>
        <taxon>Fungi incertae sedis</taxon>
        <taxon>Chytridiomycota</taxon>
        <taxon>Chytridiomycota incertae sedis</taxon>
        <taxon>Chytridiomycetes</taxon>
        <taxon>Chytridiales</taxon>
        <taxon>Chytriomycetaceae</taxon>
        <taxon>Physocladia</taxon>
    </lineage>
</organism>